<keyword evidence="8" id="KW-0479">Metal-binding</keyword>
<dbReference type="GO" id="GO:0009867">
    <property type="term" value="P:jasmonic acid mediated signaling pathway"/>
    <property type="evidence" value="ECO:0007669"/>
    <property type="project" value="UniProtKB-ARBA"/>
</dbReference>
<organism evidence="21 22">
    <name type="scientific">Asparagus officinalis</name>
    <name type="common">Garden asparagus</name>
    <dbReference type="NCBI Taxonomy" id="4686"/>
    <lineage>
        <taxon>Eukaryota</taxon>
        <taxon>Viridiplantae</taxon>
        <taxon>Streptophyta</taxon>
        <taxon>Embryophyta</taxon>
        <taxon>Tracheophyta</taxon>
        <taxon>Spermatophyta</taxon>
        <taxon>Magnoliopsida</taxon>
        <taxon>Liliopsida</taxon>
        <taxon>Asparagales</taxon>
        <taxon>Asparagaceae</taxon>
        <taxon>Asparagoideae</taxon>
        <taxon>Asparagus</taxon>
    </lineage>
</organism>
<dbReference type="Gene3D" id="2.60.210.10">
    <property type="entry name" value="Apoptosis, Tumor Necrosis Factor Receptor Associated Protein 2, Chain A"/>
    <property type="match status" value="1"/>
</dbReference>
<dbReference type="InterPro" id="IPR001394">
    <property type="entry name" value="Peptidase_C19_UCH"/>
</dbReference>
<dbReference type="InterPro" id="IPR028889">
    <property type="entry name" value="USP"/>
</dbReference>
<accession>A0A5P1F7B3</accession>
<dbReference type="PANTHER" id="PTHR10625">
    <property type="entry name" value="HISTONE DEACETYLASE HDAC1-RELATED"/>
    <property type="match status" value="1"/>
</dbReference>
<evidence type="ECO:0000256" key="11">
    <source>
        <dbReference type="ARBA" id="ARBA00022801"/>
    </source>
</evidence>
<keyword evidence="15" id="KW-0805">Transcription regulation</keyword>
<dbReference type="PROSITE" id="PS50144">
    <property type="entry name" value="MATH"/>
    <property type="match status" value="1"/>
</dbReference>
<dbReference type="Gene3D" id="3.10.20.90">
    <property type="entry name" value="Phosphatidylinositol 3-kinase Catalytic Subunit, Chain A, domain 1"/>
    <property type="match status" value="2"/>
</dbReference>
<dbReference type="Gene3D" id="3.40.800.20">
    <property type="entry name" value="Histone deacetylase domain"/>
    <property type="match status" value="1"/>
</dbReference>
<dbReference type="Gene3D" id="3.90.70.10">
    <property type="entry name" value="Cysteine proteinases"/>
    <property type="match status" value="1"/>
</dbReference>
<dbReference type="GO" id="GO:0006508">
    <property type="term" value="P:proteolysis"/>
    <property type="evidence" value="ECO:0007669"/>
    <property type="project" value="UniProtKB-KW"/>
</dbReference>
<dbReference type="FunFam" id="3.40.800.20:FF:000014">
    <property type="entry name" value="Histone deacetylase 15"/>
    <property type="match status" value="1"/>
</dbReference>
<protein>
    <recommendedName>
        <fullName evidence="23">Ubiquitinyl hydrolase 1</fullName>
    </recommendedName>
</protein>
<evidence type="ECO:0000256" key="12">
    <source>
        <dbReference type="ARBA" id="ARBA00022807"/>
    </source>
</evidence>
<dbReference type="SUPFAM" id="SSF52768">
    <property type="entry name" value="Arginase/deacetylase"/>
    <property type="match status" value="1"/>
</dbReference>
<dbReference type="InterPro" id="IPR029346">
    <property type="entry name" value="USP_C"/>
</dbReference>
<evidence type="ECO:0000313" key="21">
    <source>
        <dbReference type="EMBL" id="ONK74258.1"/>
    </source>
</evidence>
<keyword evidence="17" id="KW-0539">Nucleus</keyword>
<dbReference type="GO" id="GO:0008270">
    <property type="term" value="F:zinc ion binding"/>
    <property type="evidence" value="ECO:0007669"/>
    <property type="project" value="UniProtKB-KW"/>
</dbReference>
<dbReference type="SUPFAM" id="SSF54001">
    <property type="entry name" value="Cysteine proteinases"/>
    <property type="match status" value="1"/>
</dbReference>
<evidence type="ECO:0000256" key="3">
    <source>
        <dbReference type="ARBA" id="ARBA00004123"/>
    </source>
</evidence>
<keyword evidence="11" id="KW-0378">Hydrolase</keyword>
<keyword evidence="16" id="KW-0804">Transcription</keyword>
<dbReference type="InterPro" id="IPR023801">
    <property type="entry name" value="His_deacetylse_dom"/>
</dbReference>
<dbReference type="PROSITE" id="PS50235">
    <property type="entry name" value="USP_3"/>
    <property type="match status" value="1"/>
</dbReference>
<dbReference type="InterPro" id="IPR023696">
    <property type="entry name" value="Ureohydrolase_dom_sf"/>
</dbReference>
<sequence>MPMASEALCMSNQKGSGLCAESKRHNKIKHVECQSNLSCSYEDAGKSHPQEINETSCYRETIQKGLIKTQNGAPGNAETSCHGIEHETSSTRQLEQNLDQRKVSTLQDLYMQDHYDDEDDDSDWEPVNHFIIKKWFCTNCTMPNFDDTCQCDVCGERKESEILGYHSFLTYFGQAAKVSLESDAVRNNQDLPSATCTAIGFDERMLLHSEVEMKTHPHPERPDRLRAIAASLVSAGIFARNCYVIPAREITPEELLLVHSSDHIETVQQTSQLFSSYFTSDTYANEHSACAARIAAGLCADLARSIVSGRTRNGFALVRPPGHHAGIKQAMGFCLHNNVAVAALAAQSAGAKKVLIVDWDVHHGNGTQEIFESNKSVLYISLHRHEGGNFYPGSGAVDEVGILDAEGYSVNIPWSCGGVGDNDYIFAFQNIVLPIASEFAPDITIISAGFDAARGDPLGCCDVTPAGYAQMTHMLTSLSQGKLLVVLEGGYNLRSISSSATAVVKVLLGENPVHEMSYTMPSKAGLVTVLQVLKIQLNFWPSLESNYTTLRSQWELVSSNMSRIQAPAFQGVACARFGYLFLELSFFCCGSFHEIRYSLSRTVAPVDTATTAESQQQQQVEDPPMNSRFTWVIEHFSRLHPKKHYSDIFMVGGYKWRVLIFPKGNNVDHLSMYLDVADSVNLPYGWSRYAQFSLAVVNQMHSKYSVRKETQHQFNARESDWGFTSFMPLSDLYDPSRGYIVNDTCIVEAEVAVRKVIDYWNYDSKKETGYVGLKNQGATCYMNSLLQTLYHIPYFRKAVYHMPTTENDMPSGSIPLALQSLFYKLQYSDSSVATKELTKSFGWDTYDSFMQHDVQELNRVLSEKLEDKMKGTVVEGTIQQLFEGHHMNYIECINVDYKSTRKESFYDLQLDVKGCRDIYASFDKYCEVERLEGDNKYQAEHHGLQDAKKGVLFIDFPPVLQLQLKRFEYDFMRDTMVKINDRYEFPLQLDLDRENGKYLSPDADRSVRNLYTLHSVLVHSGGVHGGHYYAFIRPSLSDQWFKFDDERVTKEETKKALEEQYGGEEELPQTNPNFNNTPFKFTKYSNAYMLVYIRESDKDKIICNVDEKDIAEHLRIRLKKEQEEKEHKKKEKAEAHLYTIIKVARDEDLREQIGRDIYFDLVDHDKVRSFRIQKQMPFHIFKEEVAKEFGLPVQFQRFWLWARRQNHTYRPNRPLTSQEEAQSVGQLREITNKLHIAELRLFLEVEIGLDLRPLPPPDKTREDILLFFKLYDPEKEELRYVGRLFVKALGKPSEVLPKLNEMAGFPPGQEIELFEEIKYEPSIMCEHIDRKLTFRSCQLEDGDIICYQKSPPLDSEAPYRYPDVPSFLEYVHNRQVVHFRSLEKPKEEDFCLELSKLFTYDDVVERVARQLGLDDPTKIRLTSHNCYSQQPKPQPIKYRGVEHLSDMLVHYNQTSDILYYEVLDIPLPELQCLKTLKVAFHHATKDEVVIHSIRLPKNSTVGDVINDLKTKVDLSHPNAELRLLEVFYHKIYKIFPLNEKIENINDQYWTLRAEEIPEEEKDLGPHDRLIHVYHFMKDSNQNQMQVQNFGEPFFLVVHEGETLAEVKARIQKKLLVPDEEFSKWKFAFCSLGRPDYLQDSDIVSNRFQRRDVYEPGNSTLVGALRHCSKKAVHSKSESARV</sequence>
<keyword evidence="7" id="KW-0645">Protease</keyword>
<gene>
    <name evidence="21" type="ORF">A4U43_C03F4410</name>
</gene>
<evidence type="ECO:0000256" key="4">
    <source>
        <dbReference type="ARBA" id="ARBA00007738"/>
    </source>
</evidence>
<dbReference type="CDD" id="cd00121">
    <property type="entry name" value="MATH"/>
    <property type="match status" value="1"/>
</dbReference>
<dbReference type="SUPFAM" id="SSF49599">
    <property type="entry name" value="TRAF domain-like"/>
    <property type="match status" value="1"/>
</dbReference>
<dbReference type="PANTHER" id="PTHR10625:SF5">
    <property type="entry name" value="HISTONE DEACETYLASE"/>
    <property type="match status" value="1"/>
</dbReference>
<keyword evidence="14" id="KW-0156">Chromatin regulator</keyword>
<evidence type="ECO:0000259" key="19">
    <source>
        <dbReference type="PROSITE" id="PS50144"/>
    </source>
</evidence>
<dbReference type="Pfam" id="PF22486">
    <property type="entry name" value="MATH_2"/>
    <property type="match status" value="1"/>
</dbReference>
<dbReference type="PROSITE" id="PS00972">
    <property type="entry name" value="USP_1"/>
    <property type="match status" value="1"/>
</dbReference>
<feature type="domain" description="MATH" evidence="19">
    <location>
        <begin position="626"/>
        <end position="751"/>
    </location>
</feature>
<dbReference type="InterPro" id="IPR008974">
    <property type="entry name" value="TRAF-like"/>
</dbReference>
<proteinExistence type="inferred from homology"/>
<evidence type="ECO:0000256" key="9">
    <source>
        <dbReference type="ARBA" id="ARBA00022771"/>
    </source>
</evidence>
<dbReference type="InterPro" id="IPR002083">
    <property type="entry name" value="MATH/TRAF_dom"/>
</dbReference>
<evidence type="ECO:0000256" key="1">
    <source>
        <dbReference type="ARBA" id="ARBA00000707"/>
    </source>
</evidence>
<evidence type="ECO:0000256" key="17">
    <source>
        <dbReference type="ARBA" id="ARBA00023242"/>
    </source>
</evidence>
<dbReference type="PROSITE" id="PS01358">
    <property type="entry name" value="ZF_RANBP2_1"/>
    <property type="match status" value="1"/>
</dbReference>
<dbReference type="GO" id="GO:2000280">
    <property type="term" value="P:regulation of root development"/>
    <property type="evidence" value="ECO:0007669"/>
    <property type="project" value="UniProtKB-ARBA"/>
</dbReference>
<dbReference type="FunFam" id="3.90.70.10:FF:000002">
    <property type="entry name" value="Ubiquitin carboxyl-terminal hydrolase 13"/>
    <property type="match status" value="1"/>
</dbReference>
<keyword evidence="13" id="KW-0862">Zinc</keyword>
<dbReference type="GO" id="GO:0005737">
    <property type="term" value="C:cytoplasm"/>
    <property type="evidence" value="ECO:0007669"/>
    <property type="project" value="UniProtKB-ARBA"/>
</dbReference>
<evidence type="ECO:0000313" key="22">
    <source>
        <dbReference type="Proteomes" id="UP000243459"/>
    </source>
</evidence>
<dbReference type="Pfam" id="PF00443">
    <property type="entry name" value="UCH"/>
    <property type="match status" value="1"/>
</dbReference>
<keyword evidence="6" id="KW-0678">Repressor</keyword>
<dbReference type="Proteomes" id="UP000243459">
    <property type="component" value="Chromosome 3"/>
</dbReference>
<evidence type="ECO:0000256" key="13">
    <source>
        <dbReference type="ARBA" id="ARBA00022833"/>
    </source>
</evidence>
<evidence type="ECO:0000256" key="15">
    <source>
        <dbReference type="ARBA" id="ARBA00023015"/>
    </source>
</evidence>
<dbReference type="InterPro" id="IPR000286">
    <property type="entry name" value="HDACs"/>
</dbReference>
<comment type="cofactor">
    <cofactor evidence="2">
        <name>Zn(2+)</name>
        <dbReference type="ChEBI" id="CHEBI:29105"/>
    </cofactor>
</comment>
<dbReference type="GO" id="GO:0000118">
    <property type="term" value="C:histone deacetylase complex"/>
    <property type="evidence" value="ECO:0007669"/>
    <property type="project" value="TreeGrafter"/>
</dbReference>
<evidence type="ECO:0000256" key="7">
    <source>
        <dbReference type="ARBA" id="ARBA00022670"/>
    </source>
</evidence>
<evidence type="ECO:0000256" key="6">
    <source>
        <dbReference type="ARBA" id="ARBA00022491"/>
    </source>
</evidence>
<dbReference type="EMBL" id="CM007383">
    <property type="protein sequence ID" value="ONK74258.1"/>
    <property type="molecule type" value="Genomic_DNA"/>
</dbReference>
<keyword evidence="9" id="KW-0863">Zinc-finger</keyword>
<dbReference type="InterPro" id="IPR037138">
    <property type="entry name" value="His_deacetylse_dom_sf"/>
</dbReference>
<dbReference type="InterPro" id="IPR038765">
    <property type="entry name" value="Papain-like_cys_pep_sf"/>
</dbReference>
<dbReference type="Pfam" id="PF00850">
    <property type="entry name" value="Hist_deacetyl"/>
    <property type="match status" value="1"/>
</dbReference>
<comment type="catalytic activity">
    <reaction evidence="1">
        <text>Thiol-dependent hydrolysis of ester, thioester, amide, peptide and isopeptide bonds formed by the C-terminal Gly of ubiquitin (a 76-residue protein attached to proteins as an intracellular targeting signal).</text>
        <dbReference type="EC" id="3.4.19.12"/>
    </reaction>
</comment>
<name>A0A5P1F7B3_ASPOF</name>
<dbReference type="InterPro" id="IPR001876">
    <property type="entry name" value="Znf_RanBP2"/>
</dbReference>
<keyword evidence="12" id="KW-0788">Thiol protease</keyword>
<dbReference type="SMART" id="SM00061">
    <property type="entry name" value="MATH"/>
    <property type="match status" value="1"/>
</dbReference>
<dbReference type="FunFam" id="2.60.210.10:FF:000005">
    <property type="entry name" value="Ubiquitin carboxyl-terminal hydrolase 13"/>
    <property type="match status" value="1"/>
</dbReference>
<evidence type="ECO:0000256" key="16">
    <source>
        <dbReference type="ARBA" id="ARBA00023163"/>
    </source>
</evidence>
<dbReference type="GO" id="GO:0040029">
    <property type="term" value="P:epigenetic regulation of gene expression"/>
    <property type="evidence" value="ECO:0007669"/>
    <property type="project" value="TreeGrafter"/>
</dbReference>
<dbReference type="FunFam" id="3.10.20.90:FF:000034">
    <property type="entry name" value="Ubiquitin carboxyl-terminal hydrolase 13"/>
    <property type="match status" value="1"/>
</dbReference>
<dbReference type="Pfam" id="PF14533">
    <property type="entry name" value="USP7_C2"/>
    <property type="match status" value="1"/>
</dbReference>
<evidence type="ECO:0000256" key="5">
    <source>
        <dbReference type="ARBA" id="ARBA00009085"/>
    </source>
</evidence>
<evidence type="ECO:0000256" key="10">
    <source>
        <dbReference type="ARBA" id="ARBA00022786"/>
    </source>
</evidence>
<dbReference type="PROSITE" id="PS00973">
    <property type="entry name" value="USP_2"/>
    <property type="match status" value="1"/>
</dbReference>
<keyword evidence="22" id="KW-1185">Reference proteome</keyword>
<comment type="similarity">
    <text evidence="4">Belongs to the histone deacetylase family. HD type 2 subfamily.</text>
</comment>
<dbReference type="Pfam" id="PF12436">
    <property type="entry name" value="USP7_ICP0_bdg"/>
    <property type="match status" value="1"/>
</dbReference>
<dbReference type="GO" id="GO:0031647">
    <property type="term" value="P:regulation of protein stability"/>
    <property type="evidence" value="ECO:0007669"/>
    <property type="project" value="UniProtKB-ARBA"/>
</dbReference>
<evidence type="ECO:0000256" key="18">
    <source>
        <dbReference type="ARBA" id="ARBA00049416"/>
    </source>
</evidence>
<dbReference type="PRINTS" id="PR01270">
    <property type="entry name" value="HDASUPER"/>
</dbReference>
<dbReference type="CDD" id="cd02659">
    <property type="entry name" value="peptidase_C19C"/>
    <property type="match status" value="1"/>
</dbReference>
<keyword evidence="10" id="KW-0833">Ubl conjugation pathway</keyword>
<reference evidence="22" key="1">
    <citation type="journal article" date="2017" name="Nat. Commun.">
        <title>The asparagus genome sheds light on the origin and evolution of a young Y chromosome.</title>
        <authorList>
            <person name="Harkess A."/>
            <person name="Zhou J."/>
            <person name="Xu C."/>
            <person name="Bowers J.E."/>
            <person name="Van der Hulst R."/>
            <person name="Ayyampalayam S."/>
            <person name="Mercati F."/>
            <person name="Riccardi P."/>
            <person name="McKain M.R."/>
            <person name="Kakrana A."/>
            <person name="Tang H."/>
            <person name="Ray J."/>
            <person name="Groenendijk J."/>
            <person name="Arikit S."/>
            <person name="Mathioni S.M."/>
            <person name="Nakano M."/>
            <person name="Shan H."/>
            <person name="Telgmann-Rauber A."/>
            <person name="Kanno A."/>
            <person name="Yue Z."/>
            <person name="Chen H."/>
            <person name="Li W."/>
            <person name="Chen Y."/>
            <person name="Xu X."/>
            <person name="Zhang Y."/>
            <person name="Luo S."/>
            <person name="Chen H."/>
            <person name="Gao J."/>
            <person name="Mao Z."/>
            <person name="Pires J.C."/>
            <person name="Luo M."/>
            <person name="Kudrna D."/>
            <person name="Wing R.A."/>
            <person name="Meyers B.C."/>
            <person name="Yi K."/>
            <person name="Kong H."/>
            <person name="Lavrijsen P."/>
            <person name="Sunseri F."/>
            <person name="Falavigna A."/>
            <person name="Ye Y."/>
            <person name="Leebens-Mack J.H."/>
            <person name="Chen G."/>
        </authorList>
    </citation>
    <scope>NUCLEOTIDE SEQUENCE [LARGE SCALE GENOMIC DNA]</scope>
    <source>
        <strain evidence="22">cv. DH0086</strain>
    </source>
</reference>
<dbReference type="InterPro" id="IPR024729">
    <property type="entry name" value="USP7_ICP0-binding_dom"/>
</dbReference>
<evidence type="ECO:0000256" key="14">
    <source>
        <dbReference type="ARBA" id="ARBA00022853"/>
    </source>
</evidence>
<dbReference type="FunFam" id="3.10.20.90:FF:000050">
    <property type="entry name" value="Ubiquitin carboxyl-terminal hydrolase 13"/>
    <property type="match status" value="1"/>
</dbReference>
<evidence type="ECO:0000259" key="20">
    <source>
        <dbReference type="PROSITE" id="PS50235"/>
    </source>
</evidence>
<comment type="subcellular location">
    <subcellularLocation>
        <location evidence="3">Nucleus</location>
    </subcellularLocation>
</comment>
<evidence type="ECO:0000256" key="8">
    <source>
        <dbReference type="ARBA" id="ARBA00022723"/>
    </source>
</evidence>
<dbReference type="Gramene" id="ONK74258">
    <property type="protein sequence ID" value="ONK74258"/>
    <property type="gene ID" value="A4U43_C03F4410"/>
</dbReference>
<evidence type="ECO:0000256" key="2">
    <source>
        <dbReference type="ARBA" id="ARBA00001947"/>
    </source>
</evidence>
<comment type="catalytic activity">
    <reaction evidence="18">
        <text>N(6)-acetyl-L-lysyl-[histone] + H2O = L-lysyl-[histone] + acetate</text>
        <dbReference type="Rhea" id="RHEA:58196"/>
        <dbReference type="Rhea" id="RHEA-COMP:9845"/>
        <dbReference type="Rhea" id="RHEA-COMP:11338"/>
        <dbReference type="ChEBI" id="CHEBI:15377"/>
        <dbReference type="ChEBI" id="CHEBI:29969"/>
        <dbReference type="ChEBI" id="CHEBI:30089"/>
        <dbReference type="ChEBI" id="CHEBI:61930"/>
        <dbReference type="EC" id="3.5.1.98"/>
    </reaction>
    <physiologicalReaction direction="left-to-right" evidence="18">
        <dbReference type="Rhea" id="RHEA:58197"/>
    </physiologicalReaction>
</comment>
<dbReference type="InterPro" id="IPR018200">
    <property type="entry name" value="USP_CS"/>
</dbReference>
<comment type="similarity">
    <text evidence="5">Belongs to the peptidase C19 family.</text>
</comment>
<feature type="domain" description="USP" evidence="20">
    <location>
        <begin position="771"/>
        <end position="1095"/>
    </location>
</feature>
<evidence type="ECO:0008006" key="23">
    <source>
        <dbReference type="Google" id="ProtNLM"/>
    </source>
</evidence>
<dbReference type="GO" id="GO:0010078">
    <property type="term" value="P:maintenance of root meristem identity"/>
    <property type="evidence" value="ECO:0007669"/>
    <property type="project" value="UniProtKB-ARBA"/>
</dbReference>
<dbReference type="GO" id="GO:0004843">
    <property type="term" value="F:cysteine-type deubiquitinase activity"/>
    <property type="evidence" value="ECO:0007669"/>
    <property type="project" value="UniProtKB-EC"/>
</dbReference>
<dbReference type="OMA" id="NINDSYW"/>
<dbReference type="GO" id="GO:0141221">
    <property type="term" value="F:histone deacetylase activity, hydrolytic mechanism"/>
    <property type="evidence" value="ECO:0007669"/>
    <property type="project" value="UniProtKB-EC"/>
</dbReference>
<dbReference type="GO" id="GO:0016579">
    <property type="term" value="P:protein deubiquitination"/>
    <property type="evidence" value="ECO:0007669"/>
    <property type="project" value="InterPro"/>
</dbReference>